<reference evidence="1 2" key="1">
    <citation type="journal article" date="2019" name="Commun. Biol.">
        <title>The bagworm genome reveals a unique fibroin gene that provides high tensile strength.</title>
        <authorList>
            <person name="Kono N."/>
            <person name="Nakamura H."/>
            <person name="Ohtoshi R."/>
            <person name="Tomita M."/>
            <person name="Numata K."/>
            <person name="Arakawa K."/>
        </authorList>
    </citation>
    <scope>NUCLEOTIDE SEQUENCE [LARGE SCALE GENOMIC DNA]</scope>
</reference>
<keyword evidence="2" id="KW-1185">Reference proteome</keyword>
<proteinExistence type="predicted"/>
<protein>
    <submittedName>
        <fullName evidence="1">Uncharacterized protein</fullName>
    </submittedName>
</protein>
<organism evidence="1 2">
    <name type="scientific">Eumeta variegata</name>
    <name type="common">Bagworm moth</name>
    <name type="synonym">Eumeta japonica</name>
    <dbReference type="NCBI Taxonomy" id="151549"/>
    <lineage>
        <taxon>Eukaryota</taxon>
        <taxon>Metazoa</taxon>
        <taxon>Ecdysozoa</taxon>
        <taxon>Arthropoda</taxon>
        <taxon>Hexapoda</taxon>
        <taxon>Insecta</taxon>
        <taxon>Pterygota</taxon>
        <taxon>Neoptera</taxon>
        <taxon>Endopterygota</taxon>
        <taxon>Lepidoptera</taxon>
        <taxon>Glossata</taxon>
        <taxon>Ditrysia</taxon>
        <taxon>Tineoidea</taxon>
        <taxon>Psychidae</taxon>
        <taxon>Oiketicinae</taxon>
        <taxon>Eumeta</taxon>
    </lineage>
</organism>
<comment type="caution">
    <text evidence="1">The sequence shown here is derived from an EMBL/GenBank/DDBJ whole genome shotgun (WGS) entry which is preliminary data.</text>
</comment>
<dbReference type="Proteomes" id="UP000299102">
    <property type="component" value="Unassembled WGS sequence"/>
</dbReference>
<gene>
    <name evidence="1" type="ORF">EVAR_8829_1</name>
</gene>
<dbReference type="EMBL" id="BGZK01000087">
    <property type="protein sequence ID" value="GBP17481.1"/>
    <property type="molecule type" value="Genomic_DNA"/>
</dbReference>
<accession>A0A4C1TTY6</accession>
<name>A0A4C1TTY6_EUMVA</name>
<evidence type="ECO:0000313" key="1">
    <source>
        <dbReference type="EMBL" id="GBP17481.1"/>
    </source>
</evidence>
<sequence length="174" mass="19506">MLKAGIPRLLSPLEVFPTSRPNSVVVTEMGIVEGNRERKYRAPSRPNCASSSRFLIPIFEGLGVGVILSPPADYCVLRSEGSCSSYGCYRHPARGTRRPVVLPRWAHNVPSLPGSSVTRPLFGCHSTTRITARFSHFPWNFVEKSRFLLEKLHKLVEGWQDSRTAAVPLFEPRF</sequence>
<dbReference type="AlphaFoldDB" id="A0A4C1TTY6"/>
<evidence type="ECO:0000313" key="2">
    <source>
        <dbReference type="Proteomes" id="UP000299102"/>
    </source>
</evidence>